<gene>
    <name evidence="3" type="ORF">KUTeg_000667</name>
</gene>
<dbReference type="Proteomes" id="UP001217089">
    <property type="component" value="Unassembled WGS sequence"/>
</dbReference>
<protein>
    <recommendedName>
        <fullName evidence="2">Doublecortin domain-containing protein</fullName>
    </recommendedName>
</protein>
<dbReference type="PROSITE" id="PS50309">
    <property type="entry name" value="DC"/>
    <property type="match status" value="1"/>
</dbReference>
<dbReference type="EMBL" id="JARBDR010000018">
    <property type="protein sequence ID" value="KAJ8322196.1"/>
    <property type="molecule type" value="Genomic_DNA"/>
</dbReference>
<feature type="domain" description="Doublecortin" evidence="2">
    <location>
        <begin position="24"/>
        <end position="104"/>
    </location>
</feature>
<dbReference type="InterPro" id="IPR036572">
    <property type="entry name" value="Doublecortin_dom_sf"/>
</dbReference>
<dbReference type="SUPFAM" id="SSF89837">
    <property type="entry name" value="Doublecortin (DC)"/>
    <property type="match status" value="1"/>
</dbReference>
<feature type="compositionally biased region" description="Polar residues" evidence="1">
    <location>
        <begin position="160"/>
        <end position="180"/>
    </location>
</feature>
<reference evidence="3 4" key="1">
    <citation type="submission" date="2022-12" db="EMBL/GenBank/DDBJ databases">
        <title>Chromosome-level genome of Tegillarca granosa.</title>
        <authorList>
            <person name="Kim J."/>
        </authorList>
    </citation>
    <scope>NUCLEOTIDE SEQUENCE [LARGE SCALE GENOMIC DNA]</scope>
    <source>
        <strain evidence="3">Teg-2019</strain>
        <tissue evidence="3">Adductor muscle</tissue>
    </source>
</reference>
<dbReference type="PANTHER" id="PTHR23004:SF11">
    <property type="entry name" value="PROTEIN RPI-1"/>
    <property type="match status" value="1"/>
</dbReference>
<dbReference type="Gene3D" id="3.10.20.230">
    <property type="entry name" value="Doublecortin domain"/>
    <property type="match status" value="1"/>
</dbReference>
<evidence type="ECO:0000256" key="1">
    <source>
        <dbReference type="SAM" id="MobiDB-lite"/>
    </source>
</evidence>
<organism evidence="3 4">
    <name type="scientific">Tegillarca granosa</name>
    <name type="common">Malaysian cockle</name>
    <name type="synonym">Anadara granosa</name>
    <dbReference type="NCBI Taxonomy" id="220873"/>
    <lineage>
        <taxon>Eukaryota</taxon>
        <taxon>Metazoa</taxon>
        <taxon>Spiralia</taxon>
        <taxon>Lophotrochozoa</taxon>
        <taxon>Mollusca</taxon>
        <taxon>Bivalvia</taxon>
        <taxon>Autobranchia</taxon>
        <taxon>Pteriomorphia</taxon>
        <taxon>Arcoida</taxon>
        <taxon>Arcoidea</taxon>
        <taxon>Arcidae</taxon>
        <taxon>Tegillarca</taxon>
    </lineage>
</organism>
<dbReference type="SMART" id="SM00537">
    <property type="entry name" value="DCX"/>
    <property type="match status" value="1"/>
</dbReference>
<evidence type="ECO:0000313" key="4">
    <source>
        <dbReference type="Proteomes" id="UP001217089"/>
    </source>
</evidence>
<sequence>MPGDDAFSRYTQQSIETKGLVKGKRIVVLKSGDGFFYKTVVINSRECPNTPRFMQRMTELGDLNSSCKRVYDMQGRSIEHASEIEDGGRYIITDERKLKRIGYETITPKRYRYQGNHMSNGYFGGSSDFGHNEVQYLQHPFVGYQRNNRPRTLPSIVGGPNSSRVGGGQNYSSPDYSVASNPEDGRNAKRPHNGYPLNKPQRHKPSPERQRKTQKSQQVDYDRNDGVFRAKGSNRETQGAKEVKDSSHTRTDLPIDQRKAEIVSDEEYDDDKYYLYKKEL</sequence>
<proteinExistence type="predicted"/>
<accession>A0ABQ9G1B8</accession>
<feature type="compositionally biased region" description="Basic and acidic residues" evidence="1">
    <location>
        <begin position="238"/>
        <end position="258"/>
    </location>
</feature>
<dbReference type="InterPro" id="IPR003533">
    <property type="entry name" value="Doublecortin_dom"/>
</dbReference>
<feature type="region of interest" description="Disordered" evidence="1">
    <location>
        <begin position="145"/>
        <end position="258"/>
    </location>
</feature>
<evidence type="ECO:0000313" key="3">
    <source>
        <dbReference type="EMBL" id="KAJ8322196.1"/>
    </source>
</evidence>
<evidence type="ECO:0000259" key="2">
    <source>
        <dbReference type="PROSITE" id="PS50309"/>
    </source>
</evidence>
<name>A0ABQ9G1B8_TEGGR</name>
<comment type="caution">
    <text evidence="3">The sequence shown here is derived from an EMBL/GenBank/DDBJ whole genome shotgun (WGS) entry which is preliminary data.</text>
</comment>
<keyword evidence="4" id="KW-1185">Reference proteome</keyword>
<dbReference type="PANTHER" id="PTHR23004">
    <property type="entry name" value="DOUBLECORTIN DOMAIN CONTAINING 2"/>
    <property type="match status" value="1"/>
</dbReference>